<sequence>MNDPHPILIATGNPHKVDEIAAALAGYLEGITLHSLRDLDRDIPEPVEDRNSFTGNAAVKAVEYARATGMTCLADDSGLVVDALDGHPGVDSAHYADDQPDLPAPWDQLNRAQRDPANNRKLLHALDGVHKRDRHARFVCHMVIAAPTPAAKPLTDLADIPDDLRPHCLATVVGRVEGRILLPEEADNPEQPHLGKGTNGFGYDPLFLLDEDAPYPGLTTAQLTPDEKNAISHRGRACAKLIAFNILQSL</sequence>
<evidence type="ECO:0000256" key="1">
    <source>
        <dbReference type="ARBA" id="ARBA00008023"/>
    </source>
</evidence>
<dbReference type="OrthoDB" id="9807456at2"/>
<dbReference type="RefSeq" id="WP_145446770.1">
    <property type="nucleotide sequence ID" value="NZ_CP036280.1"/>
</dbReference>
<proteinExistence type="inferred from homology"/>
<gene>
    <name evidence="4" type="ORF">Pan265_24690</name>
</gene>
<dbReference type="Proteomes" id="UP000320386">
    <property type="component" value="Chromosome"/>
</dbReference>
<protein>
    <submittedName>
        <fullName evidence="4">Non-canonical purine NTP pyrophosphatase</fullName>
        <ecNumber evidence="4">3.6.1.9</ecNumber>
    </submittedName>
</protein>
<evidence type="ECO:0000313" key="5">
    <source>
        <dbReference type="Proteomes" id="UP000320386"/>
    </source>
</evidence>
<dbReference type="SUPFAM" id="SSF52972">
    <property type="entry name" value="ITPase-like"/>
    <property type="match status" value="1"/>
</dbReference>
<comment type="similarity">
    <text evidence="1">Belongs to the HAM1 NTPase family.</text>
</comment>
<dbReference type="CDD" id="cd00515">
    <property type="entry name" value="HAM1"/>
    <property type="match status" value="1"/>
</dbReference>
<accession>A0A518C059</accession>
<dbReference type="AlphaFoldDB" id="A0A518C059"/>
<organism evidence="4 5">
    <name type="scientific">Mucisphaera calidilacus</name>
    <dbReference type="NCBI Taxonomy" id="2527982"/>
    <lineage>
        <taxon>Bacteria</taxon>
        <taxon>Pseudomonadati</taxon>
        <taxon>Planctomycetota</taxon>
        <taxon>Phycisphaerae</taxon>
        <taxon>Phycisphaerales</taxon>
        <taxon>Phycisphaeraceae</taxon>
        <taxon>Mucisphaera</taxon>
    </lineage>
</organism>
<keyword evidence="5" id="KW-1185">Reference proteome</keyword>
<dbReference type="Pfam" id="PF01725">
    <property type="entry name" value="Ham1p_like"/>
    <property type="match status" value="1"/>
</dbReference>
<dbReference type="InterPro" id="IPR002637">
    <property type="entry name" value="RdgB/HAM1"/>
</dbReference>
<dbReference type="PANTHER" id="PTHR11067:SF9">
    <property type="entry name" value="INOSINE TRIPHOSPHATE PYROPHOSPHATASE"/>
    <property type="match status" value="1"/>
</dbReference>
<evidence type="ECO:0000313" key="4">
    <source>
        <dbReference type="EMBL" id="QDU72599.1"/>
    </source>
</evidence>
<keyword evidence="3" id="KW-0546">Nucleotide metabolism</keyword>
<reference evidence="4 5" key="1">
    <citation type="submission" date="2019-02" db="EMBL/GenBank/DDBJ databases">
        <title>Deep-cultivation of Planctomycetes and their phenomic and genomic characterization uncovers novel biology.</title>
        <authorList>
            <person name="Wiegand S."/>
            <person name="Jogler M."/>
            <person name="Boedeker C."/>
            <person name="Pinto D."/>
            <person name="Vollmers J."/>
            <person name="Rivas-Marin E."/>
            <person name="Kohn T."/>
            <person name="Peeters S.H."/>
            <person name="Heuer A."/>
            <person name="Rast P."/>
            <person name="Oberbeckmann S."/>
            <person name="Bunk B."/>
            <person name="Jeske O."/>
            <person name="Meyerdierks A."/>
            <person name="Storesund J.E."/>
            <person name="Kallscheuer N."/>
            <person name="Luecker S."/>
            <person name="Lage O.M."/>
            <person name="Pohl T."/>
            <person name="Merkel B.J."/>
            <person name="Hornburger P."/>
            <person name="Mueller R.-W."/>
            <person name="Bruemmer F."/>
            <person name="Labrenz M."/>
            <person name="Spormann A.M."/>
            <person name="Op den Camp H."/>
            <person name="Overmann J."/>
            <person name="Amann R."/>
            <person name="Jetten M.S.M."/>
            <person name="Mascher T."/>
            <person name="Medema M.H."/>
            <person name="Devos D.P."/>
            <person name="Kaster A.-K."/>
            <person name="Ovreas L."/>
            <person name="Rohde M."/>
            <person name="Galperin M.Y."/>
            <person name="Jogler C."/>
        </authorList>
    </citation>
    <scope>NUCLEOTIDE SEQUENCE [LARGE SCALE GENOMIC DNA]</scope>
    <source>
        <strain evidence="4 5">Pan265</strain>
    </source>
</reference>
<evidence type="ECO:0000256" key="2">
    <source>
        <dbReference type="ARBA" id="ARBA00022801"/>
    </source>
</evidence>
<name>A0A518C059_9BACT</name>
<dbReference type="GO" id="GO:0009143">
    <property type="term" value="P:nucleoside triphosphate catabolic process"/>
    <property type="evidence" value="ECO:0007669"/>
    <property type="project" value="InterPro"/>
</dbReference>
<dbReference type="PANTHER" id="PTHR11067">
    <property type="entry name" value="INOSINE TRIPHOSPHATE PYROPHOSPHATASE/HAM1 PROTEIN"/>
    <property type="match status" value="1"/>
</dbReference>
<dbReference type="InterPro" id="IPR029001">
    <property type="entry name" value="ITPase-like_fam"/>
</dbReference>
<keyword evidence="2 4" id="KW-0378">Hydrolase</keyword>
<dbReference type="GO" id="GO:0005829">
    <property type="term" value="C:cytosol"/>
    <property type="evidence" value="ECO:0007669"/>
    <property type="project" value="TreeGrafter"/>
</dbReference>
<dbReference type="Gene3D" id="3.90.950.10">
    <property type="match status" value="1"/>
</dbReference>
<evidence type="ECO:0000256" key="3">
    <source>
        <dbReference type="ARBA" id="ARBA00023080"/>
    </source>
</evidence>
<dbReference type="KEGG" id="mcad:Pan265_24690"/>
<dbReference type="EC" id="3.6.1.9" evidence="4"/>
<dbReference type="EMBL" id="CP036280">
    <property type="protein sequence ID" value="QDU72599.1"/>
    <property type="molecule type" value="Genomic_DNA"/>
</dbReference>
<dbReference type="GO" id="GO:0047429">
    <property type="term" value="F:nucleoside triphosphate diphosphatase activity"/>
    <property type="evidence" value="ECO:0007669"/>
    <property type="project" value="UniProtKB-EC"/>
</dbReference>
<dbReference type="GO" id="GO:0009117">
    <property type="term" value="P:nucleotide metabolic process"/>
    <property type="evidence" value="ECO:0007669"/>
    <property type="project" value="UniProtKB-KW"/>
</dbReference>